<accession>A0ACC1YDU6</accession>
<organism evidence="1 2">
    <name type="scientific">Melia azedarach</name>
    <name type="common">Chinaberry tree</name>
    <dbReference type="NCBI Taxonomy" id="155640"/>
    <lineage>
        <taxon>Eukaryota</taxon>
        <taxon>Viridiplantae</taxon>
        <taxon>Streptophyta</taxon>
        <taxon>Embryophyta</taxon>
        <taxon>Tracheophyta</taxon>
        <taxon>Spermatophyta</taxon>
        <taxon>Magnoliopsida</taxon>
        <taxon>eudicotyledons</taxon>
        <taxon>Gunneridae</taxon>
        <taxon>Pentapetalae</taxon>
        <taxon>rosids</taxon>
        <taxon>malvids</taxon>
        <taxon>Sapindales</taxon>
        <taxon>Meliaceae</taxon>
        <taxon>Melia</taxon>
    </lineage>
</organism>
<keyword evidence="2" id="KW-1185">Reference proteome</keyword>
<dbReference type="Proteomes" id="UP001164539">
    <property type="component" value="Chromosome 4"/>
</dbReference>
<evidence type="ECO:0000313" key="2">
    <source>
        <dbReference type="Proteomes" id="UP001164539"/>
    </source>
</evidence>
<evidence type="ECO:0000313" key="1">
    <source>
        <dbReference type="EMBL" id="KAJ4721397.1"/>
    </source>
</evidence>
<comment type="caution">
    <text evidence="1">The sequence shown here is derived from an EMBL/GenBank/DDBJ whole genome shotgun (WGS) entry which is preliminary data.</text>
</comment>
<reference evidence="1 2" key="1">
    <citation type="journal article" date="2023" name="Science">
        <title>Complex scaffold remodeling in plant triterpene biosynthesis.</title>
        <authorList>
            <person name="De La Pena R."/>
            <person name="Hodgson H."/>
            <person name="Liu J.C."/>
            <person name="Stephenson M.J."/>
            <person name="Martin A.C."/>
            <person name="Owen C."/>
            <person name="Harkess A."/>
            <person name="Leebens-Mack J."/>
            <person name="Jimenez L.E."/>
            <person name="Osbourn A."/>
            <person name="Sattely E.S."/>
        </authorList>
    </citation>
    <scope>NUCLEOTIDE SEQUENCE [LARGE SCALE GENOMIC DNA]</scope>
    <source>
        <strain evidence="2">cv. JPN11</strain>
        <tissue evidence="1">Leaf</tissue>
    </source>
</reference>
<gene>
    <name evidence="1" type="ORF">OWV82_009087</name>
</gene>
<name>A0ACC1YDU6_MELAZ</name>
<proteinExistence type="predicted"/>
<protein>
    <submittedName>
        <fullName evidence="1">Upstream activation factor subunit spp27</fullName>
    </submittedName>
</protein>
<dbReference type="EMBL" id="CM051397">
    <property type="protein sequence ID" value="KAJ4721397.1"/>
    <property type="molecule type" value="Genomic_DNA"/>
</dbReference>
<sequence>MSSAAARVFNGCRALLAPAKASAAAASKTKPTTTKKPRAKSPAKPRTPRSPGTSKPTGIVKVIPVSPALANFLGASEASRADAVRQIWSYIKAHNLQNPQNKREIICDEKLKAIFDGKNAVGFLEIGKLLSPHFVKTA</sequence>